<evidence type="ECO:0000259" key="2">
    <source>
        <dbReference type="Pfam" id="PF01558"/>
    </source>
</evidence>
<gene>
    <name evidence="3" type="ORF">HQ47_09695</name>
    <name evidence="4" type="ORF">NCTC13100_01830</name>
</gene>
<dbReference type="EMBL" id="UGTI01000001">
    <property type="protein sequence ID" value="SUB78647.1"/>
    <property type="molecule type" value="Genomic_DNA"/>
</dbReference>
<feature type="domain" description="Pyruvate/ketoisovalerate oxidoreductase catalytic" evidence="2">
    <location>
        <begin position="11"/>
        <end position="188"/>
    </location>
</feature>
<dbReference type="EMBL" id="JRFA01000028">
    <property type="protein sequence ID" value="KGN72493.1"/>
    <property type="molecule type" value="Genomic_DNA"/>
</dbReference>
<dbReference type="OrthoDB" id="9789125at2"/>
<keyword evidence="3" id="KW-0670">Pyruvate</keyword>
<dbReference type="InterPro" id="IPR019752">
    <property type="entry name" value="Pyrv/ketoisovalerate_OxRed_cat"/>
</dbReference>
<dbReference type="Proteomes" id="UP000254263">
    <property type="component" value="Unassembled WGS sequence"/>
</dbReference>
<evidence type="ECO:0000313" key="3">
    <source>
        <dbReference type="EMBL" id="KGN72493.1"/>
    </source>
</evidence>
<dbReference type="InterPro" id="IPR002869">
    <property type="entry name" value="Pyrv_flavodox_OxRed_cen"/>
</dbReference>
<protein>
    <submittedName>
        <fullName evidence="3 4">Indolepyruvate oxidoreductase</fullName>
    </submittedName>
</protein>
<proteinExistence type="predicted"/>
<evidence type="ECO:0000313" key="5">
    <source>
        <dbReference type="Proteomes" id="UP000030103"/>
    </source>
</evidence>
<dbReference type="AlphaFoldDB" id="A0A0A2E0Q7"/>
<dbReference type="PANTHER" id="PTHR43854">
    <property type="entry name" value="INDOLEPYRUVATE OXIDOREDUCTASE SUBUNIT IORB"/>
    <property type="match status" value="1"/>
</dbReference>
<evidence type="ECO:0000313" key="4">
    <source>
        <dbReference type="EMBL" id="SUB78647.1"/>
    </source>
</evidence>
<keyword evidence="1" id="KW-0560">Oxidoreductase</keyword>
<dbReference type="STRING" id="28115.HQ47_09695"/>
<dbReference type="PANTHER" id="PTHR43854:SF1">
    <property type="entry name" value="INDOLEPYRUVATE OXIDOREDUCTASE SUBUNIT IORB"/>
    <property type="match status" value="1"/>
</dbReference>
<dbReference type="GO" id="GO:0016903">
    <property type="term" value="F:oxidoreductase activity, acting on the aldehyde or oxo group of donors"/>
    <property type="evidence" value="ECO:0007669"/>
    <property type="project" value="InterPro"/>
</dbReference>
<reference evidence="3 5" key="1">
    <citation type="submission" date="2014-09" db="EMBL/GenBank/DDBJ databases">
        <title>Draft Genome Sequence of Porphyromonas macacae COT-192_OH2859.</title>
        <authorList>
            <person name="Wallis C."/>
            <person name="Deusch O."/>
            <person name="O'Flynn C."/>
            <person name="Davis I."/>
            <person name="Horsfall A."/>
            <person name="Kirkwood N."/>
            <person name="Harris S."/>
            <person name="Eisen J.A."/>
            <person name="Coil D.A."/>
            <person name="Darling A.E."/>
            <person name="Jospin G."/>
            <person name="Alexiev A."/>
        </authorList>
    </citation>
    <scope>NUCLEOTIDE SEQUENCE [LARGE SCALE GENOMIC DNA]</scope>
    <source>
        <strain evidence="5">COT-192 OH2859</strain>
        <strain evidence="3">COT-192_OH2859</strain>
    </source>
</reference>
<reference evidence="4 6" key="2">
    <citation type="submission" date="2018-06" db="EMBL/GenBank/DDBJ databases">
        <authorList>
            <consortium name="Pathogen Informatics"/>
            <person name="Doyle S."/>
        </authorList>
    </citation>
    <scope>NUCLEOTIDE SEQUENCE [LARGE SCALE GENOMIC DNA]</scope>
    <source>
        <strain evidence="4 6">NCTC13100</strain>
    </source>
</reference>
<name>A0A0A2E0Q7_9PORP</name>
<sequence>MKTDMVLAGVGGQGILSIAAALGSAALTNNLYLKQAETHGMSQRGGDVQSYLRISDSPIYSDLIALGSADIILSVEPMEALRYLPYLKPNGYVVTNSAPFINIPNYPEVEELMAKIKSLPHHVLIDADAIAKEEVGNARASNFVMLGAASPFIDIPFDYIEKGTEAIFRSKGQDVVDMNLKAIRAGRDFAIRYAEKK</sequence>
<dbReference type="Gene3D" id="3.40.920.10">
    <property type="entry name" value="Pyruvate-ferredoxin oxidoreductase, PFOR, domain III"/>
    <property type="match status" value="1"/>
</dbReference>
<dbReference type="SUPFAM" id="SSF53323">
    <property type="entry name" value="Pyruvate-ferredoxin oxidoreductase, PFOR, domain III"/>
    <property type="match status" value="1"/>
</dbReference>
<keyword evidence="5" id="KW-1185">Reference proteome</keyword>
<dbReference type="Pfam" id="PF01558">
    <property type="entry name" value="POR"/>
    <property type="match status" value="1"/>
</dbReference>
<evidence type="ECO:0000313" key="6">
    <source>
        <dbReference type="Proteomes" id="UP000254263"/>
    </source>
</evidence>
<dbReference type="RefSeq" id="WP_018359946.1">
    <property type="nucleotide sequence ID" value="NZ_JASBZX010000027.1"/>
</dbReference>
<dbReference type="NCBIfam" id="NF005324">
    <property type="entry name" value="PRK06853.1-4"/>
    <property type="match status" value="1"/>
</dbReference>
<organism evidence="3 5">
    <name type="scientific">Porphyromonas macacae</name>
    <dbReference type="NCBI Taxonomy" id="28115"/>
    <lineage>
        <taxon>Bacteria</taxon>
        <taxon>Pseudomonadati</taxon>
        <taxon>Bacteroidota</taxon>
        <taxon>Bacteroidia</taxon>
        <taxon>Bacteroidales</taxon>
        <taxon>Porphyromonadaceae</taxon>
        <taxon>Porphyromonas</taxon>
    </lineage>
</organism>
<evidence type="ECO:0000256" key="1">
    <source>
        <dbReference type="ARBA" id="ARBA00023002"/>
    </source>
</evidence>
<accession>A0A0A2E0Q7</accession>
<dbReference type="InterPro" id="IPR052198">
    <property type="entry name" value="IorB_Oxidoreductase"/>
</dbReference>
<dbReference type="Proteomes" id="UP000030103">
    <property type="component" value="Unassembled WGS sequence"/>
</dbReference>
<dbReference type="eggNOG" id="COG1014">
    <property type="taxonomic scope" value="Bacteria"/>
</dbReference>